<accession>A0ABY7CZE2</accession>
<proteinExistence type="predicted"/>
<evidence type="ECO:0000313" key="2">
    <source>
        <dbReference type="Proteomes" id="UP001164743"/>
    </source>
</evidence>
<dbReference type="RefSeq" id="XP_053024705.1">
    <property type="nucleotide sequence ID" value="XM_053160763.1"/>
</dbReference>
<gene>
    <name evidence="1" type="ORF">PtA15_10A574</name>
</gene>
<name>A0ABY7CZE2_9BASI</name>
<evidence type="ECO:0000313" key="1">
    <source>
        <dbReference type="EMBL" id="WAQ89150.1"/>
    </source>
</evidence>
<dbReference type="EMBL" id="CP110430">
    <property type="protein sequence ID" value="WAQ89150.1"/>
    <property type="molecule type" value="Genomic_DNA"/>
</dbReference>
<reference evidence="1" key="1">
    <citation type="submission" date="2022-10" db="EMBL/GenBank/DDBJ databases">
        <title>Puccinia triticina Genome sequencing and assembly.</title>
        <authorList>
            <person name="Li C."/>
        </authorList>
    </citation>
    <scope>NUCLEOTIDE SEQUENCE</scope>
    <source>
        <strain evidence="1">Pt15</strain>
    </source>
</reference>
<dbReference type="GeneID" id="77801658"/>
<organism evidence="1 2">
    <name type="scientific">Puccinia triticina</name>
    <dbReference type="NCBI Taxonomy" id="208348"/>
    <lineage>
        <taxon>Eukaryota</taxon>
        <taxon>Fungi</taxon>
        <taxon>Dikarya</taxon>
        <taxon>Basidiomycota</taxon>
        <taxon>Pucciniomycotina</taxon>
        <taxon>Pucciniomycetes</taxon>
        <taxon>Pucciniales</taxon>
        <taxon>Pucciniaceae</taxon>
        <taxon>Puccinia</taxon>
    </lineage>
</organism>
<sequence length="214" mass="24225">MWTAMEIRLVFGIDQPSLSASDAYKRSSPVVTLHPSPSSISYCFHPSASKTFRTIFSPPKPIKIISIRDIHIFSFGYPKMLFNTPKSLLLLDECDSITDSEGSQNPRTRLLLSTPLEPSVLRTATVKSIIQRNPYRHAKVELGLYLLLDSDPMLDGDLPSAGHQSSSSTGNYWLDCAESETSISFHDPNEIPSHLYNPPRLPMMQLLKNWWRYR</sequence>
<protein>
    <submittedName>
        <fullName evidence="1">Uncharacterized protein</fullName>
    </submittedName>
</protein>
<keyword evidence="2" id="KW-1185">Reference proteome</keyword>
<dbReference type="Proteomes" id="UP001164743">
    <property type="component" value="Chromosome 10A"/>
</dbReference>